<reference evidence="1" key="2">
    <citation type="submission" date="2020-09" db="EMBL/GenBank/DDBJ databases">
        <authorList>
            <person name="Sun Q."/>
            <person name="Zhou Y."/>
        </authorList>
    </citation>
    <scope>NUCLEOTIDE SEQUENCE</scope>
    <source>
        <strain evidence="1">CGMCC 4.7201</strain>
    </source>
</reference>
<evidence type="ECO:0000313" key="1">
    <source>
        <dbReference type="EMBL" id="GGO98144.1"/>
    </source>
</evidence>
<reference evidence="1" key="1">
    <citation type="journal article" date="2014" name="Int. J. Syst. Evol. Microbiol.">
        <title>Complete genome sequence of Corynebacterium casei LMG S-19264T (=DSM 44701T), isolated from a smear-ripened cheese.</title>
        <authorList>
            <consortium name="US DOE Joint Genome Institute (JGI-PGF)"/>
            <person name="Walter F."/>
            <person name="Albersmeier A."/>
            <person name="Kalinowski J."/>
            <person name="Ruckert C."/>
        </authorList>
    </citation>
    <scope>NUCLEOTIDE SEQUENCE</scope>
    <source>
        <strain evidence="1">CGMCC 4.7201</strain>
    </source>
</reference>
<evidence type="ECO:0000313" key="2">
    <source>
        <dbReference type="Proteomes" id="UP000641932"/>
    </source>
</evidence>
<protein>
    <submittedName>
        <fullName evidence="1">Uncharacterized protein</fullName>
    </submittedName>
</protein>
<proteinExistence type="predicted"/>
<dbReference type="AlphaFoldDB" id="A0A917ZWM3"/>
<accession>A0A917ZWM3</accession>
<name>A0A917ZWM3_9ACTN</name>
<gene>
    <name evidence="1" type="ORF">GCM10012280_61590</name>
</gene>
<dbReference type="RefSeq" id="WP_189135121.1">
    <property type="nucleotide sequence ID" value="NZ_BMMS01000036.1"/>
</dbReference>
<dbReference type="EMBL" id="BMMS01000036">
    <property type="protein sequence ID" value="GGO98144.1"/>
    <property type="molecule type" value="Genomic_DNA"/>
</dbReference>
<comment type="caution">
    <text evidence="1">The sequence shown here is derived from an EMBL/GenBank/DDBJ whole genome shotgun (WGS) entry which is preliminary data.</text>
</comment>
<sequence>MRQTGRVIIDFLQVEHGRAELIGLGGGLMAHDDLTDRGYNVTRDEATGVLTATDPRTHHVVATVTPVVDPTVTITVTTD</sequence>
<keyword evidence="2" id="KW-1185">Reference proteome</keyword>
<dbReference type="Proteomes" id="UP000641932">
    <property type="component" value="Unassembled WGS sequence"/>
</dbReference>
<organism evidence="1 2">
    <name type="scientific">Wenjunlia tyrosinilytica</name>
    <dbReference type="NCBI Taxonomy" id="1544741"/>
    <lineage>
        <taxon>Bacteria</taxon>
        <taxon>Bacillati</taxon>
        <taxon>Actinomycetota</taxon>
        <taxon>Actinomycetes</taxon>
        <taxon>Kitasatosporales</taxon>
        <taxon>Streptomycetaceae</taxon>
        <taxon>Wenjunlia</taxon>
    </lineage>
</organism>